<dbReference type="EMBL" id="SDMP01000004">
    <property type="protein sequence ID" value="RYR61604.1"/>
    <property type="molecule type" value="Genomic_DNA"/>
</dbReference>
<proteinExistence type="predicted"/>
<dbReference type="STRING" id="3818.A0A445DEK5"/>
<comment type="caution">
    <text evidence="1">The sequence shown here is derived from an EMBL/GenBank/DDBJ whole genome shotgun (WGS) entry which is preliminary data.</text>
</comment>
<gene>
    <name evidence="1" type="ORF">Ahy_A04g018793</name>
</gene>
<dbReference type="Proteomes" id="UP000289738">
    <property type="component" value="Chromosome A04"/>
</dbReference>
<sequence>MQGQQAGNVLTQHAPKVQQPRIELYVKFEHIATDEVKHDIDVQDDRVEAYLGMNDDSDEEFEATYEAGDEDEDDDGGGEALAKTLVVLAAIDEQQICFVICAVDPNDREFRIGMKLLKGIKGPALAKACGQDRWELAFDEGHQWGHMTMNLVRCITSVLKGARNLTILALVQAIYYRLNELFTRKNIEAYQCKRARFTFFEFATQRIEANMQRAGNIVVHRFDRRNKVFEVREMTSEKVLVVDLARRRCDHGNFQVERLPCHHASACCANQRLDWQVYVSDVYKMSEIWKVYRVEFVPLGNTETWPNYPGLTMVTNPALGRKSKDCPKSTRYLNEIDSRKMRGPRVCRLSRRQDYSHSRCSQCVTDIKVCV</sequence>
<protein>
    <recommendedName>
        <fullName evidence="3">Zinc finger PMZ-type domain-containing protein</fullName>
    </recommendedName>
</protein>
<evidence type="ECO:0000313" key="2">
    <source>
        <dbReference type="Proteomes" id="UP000289738"/>
    </source>
</evidence>
<dbReference type="AlphaFoldDB" id="A0A445DEK5"/>
<accession>A0A445DEK5</accession>
<organism evidence="1 2">
    <name type="scientific">Arachis hypogaea</name>
    <name type="common">Peanut</name>
    <dbReference type="NCBI Taxonomy" id="3818"/>
    <lineage>
        <taxon>Eukaryota</taxon>
        <taxon>Viridiplantae</taxon>
        <taxon>Streptophyta</taxon>
        <taxon>Embryophyta</taxon>
        <taxon>Tracheophyta</taxon>
        <taxon>Spermatophyta</taxon>
        <taxon>Magnoliopsida</taxon>
        <taxon>eudicotyledons</taxon>
        <taxon>Gunneridae</taxon>
        <taxon>Pentapetalae</taxon>
        <taxon>rosids</taxon>
        <taxon>fabids</taxon>
        <taxon>Fabales</taxon>
        <taxon>Fabaceae</taxon>
        <taxon>Papilionoideae</taxon>
        <taxon>50 kb inversion clade</taxon>
        <taxon>dalbergioids sensu lato</taxon>
        <taxon>Dalbergieae</taxon>
        <taxon>Pterocarpus clade</taxon>
        <taxon>Arachis</taxon>
    </lineage>
</organism>
<reference evidence="1 2" key="1">
    <citation type="submission" date="2019-01" db="EMBL/GenBank/DDBJ databases">
        <title>Sequencing of cultivated peanut Arachis hypogaea provides insights into genome evolution and oil improvement.</title>
        <authorList>
            <person name="Chen X."/>
        </authorList>
    </citation>
    <scope>NUCLEOTIDE SEQUENCE [LARGE SCALE GENOMIC DNA]</scope>
    <source>
        <strain evidence="2">cv. Fuhuasheng</strain>
        <tissue evidence="1">Leaves</tissue>
    </source>
</reference>
<keyword evidence="2" id="KW-1185">Reference proteome</keyword>
<evidence type="ECO:0008006" key="3">
    <source>
        <dbReference type="Google" id="ProtNLM"/>
    </source>
</evidence>
<evidence type="ECO:0000313" key="1">
    <source>
        <dbReference type="EMBL" id="RYR61604.1"/>
    </source>
</evidence>
<name>A0A445DEK5_ARAHY</name>